<gene>
    <name evidence="1" type="ORF">E2C01_022445</name>
</gene>
<dbReference type="Proteomes" id="UP000324222">
    <property type="component" value="Unassembled WGS sequence"/>
</dbReference>
<organism evidence="1 2">
    <name type="scientific">Portunus trituberculatus</name>
    <name type="common">Swimming crab</name>
    <name type="synonym">Neptunus trituberculatus</name>
    <dbReference type="NCBI Taxonomy" id="210409"/>
    <lineage>
        <taxon>Eukaryota</taxon>
        <taxon>Metazoa</taxon>
        <taxon>Ecdysozoa</taxon>
        <taxon>Arthropoda</taxon>
        <taxon>Crustacea</taxon>
        <taxon>Multicrustacea</taxon>
        <taxon>Malacostraca</taxon>
        <taxon>Eumalacostraca</taxon>
        <taxon>Eucarida</taxon>
        <taxon>Decapoda</taxon>
        <taxon>Pleocyemata</taxon>
        <taxon>Brachyura</taxon>
        <taxon>Eubrachyura</taxon>
        <taxon>Portunoidea</taxon>
        <taxon>Portunidae</taxon>
        <taxon>Portuninae</taxon>
        <taxon>Portunus</taxon>
    </lineage>
</organism>
<keyword evidence="2" id="KW-1185">Reference proteome</keyword>
<dbReference type="AlphaFoldDB" id="A0A5B7E8X9"/>
<name>A0A5B7E8X9_PORTR</name>
<dbReference type="EMBL" id="VSRR010002036">
    <property type="protein sequence ID" value="MPC29224.1"/>
    <property type="molecule type" value="Genomic_DNA"/>
</dbReference>
<evidence type="ECO:0000313" key="1">
    <source>
        <dbReference type="EMBL" id="MPC29224.1"/>
    </source>
</evidence>
<comment type="caution">
    <text evidence="1">The sequence shown here is derived from an EMBL/GenBank/DDBJ whole genome shotgun (WGS) entry which is preliminary data.</text>
</comment>
<protein>
    <submittedName>
        <fullName evidence="1">Uncharacterized protein</fullName>
    </submittedName>
</protein>
<proteinExistence type="predicted"/>
<evidence type="ECO:0000313" key="2">
    <source>
        <dbReference type="Proteomes" id="UP000324222"/>
    </source>
</evidence>
<accession>A0A5B7E8X9</accession>
<reference evidence="1 2" key="1">
    <citation type="submission" date="2019-05" db="EMBL/GenBank/DDBJ databases">
        <title>Another draft genome of Portunus trituberculatus and its Hox gene families provides insights of decapod evolution.</title>
        <authorList>
            <person name="Jeong J.-H."/>
            <person name="Song I."/>
            <person name="Kim S."/>
            <person name="Choi T."/>
            <person name="Kim D."/>
            <person name="Ryu S."/>
            <person name="Kim W."/>
        </authorList>
    </citation>
    <scope>NUCLEOTIDE SEQUENCE [LARGE SCALE GENOMIC DNA]</scope>
    <source>
        <tissue evidence="1">Muscle</tissue>
    </source>
</reference>
<sequence>MYPHNLFQLLHWQGESNLTAYTRYRPQTSLTSNLSNDLRMISVRSDDQGGTVDWKNMAEIVVKNTDTYKIFFKTNHMQEELNSLSMKQRIPQTAKEDPTKLYFQPPTIAKDKT</sequence>